<dbReference type="eggNOG" id="COG0746">
    <property type="taxonomic scope" value="Bacteria"/>
</dbReference>
<dbReference type="InterPro" id="IPR029044">
    <property type="entry name" value="Nucleotide-diphossugar_trans"/>
</dbReference>
<comment type="cofactor">
    <cofactor evidence="8">
        <name>Mg(2+)</name>
        <dbReference type="ChEBI" id="CHEBI:18420"/>
    </cofactor>
</comment>
<dbReference type="InterPro" id="IPR013482">
    <property type="entry name" value="Molybde_CF_guanTrfase"/>
</dbReference>
<feature type="binding site" evidence="8">
    <location>
        <position position="26"/>
    </location>
    <ligand>
        <name>GTP</name>
        <dbReference type="ChEBI" id="CHEBI:37565"/>
    </ligand>
</feature>
<proteinExistence type="inferred from homology"/>
<evidence type="ECO:0000256" key="4">
    <source>
        <dbReference type="ARBA" id="ARBA00022741"/>
    </source>
</evidence>
<dbReference type="Gene3D" id="3.90.550.10">
    <property type="entry name" value="Spore Coat Polysaccharide Biosynthesis Protein SpsA, Chain A"/>
    <property type="match status" value="1"/>
</dbReference>
<dbReference type="HAMAP" id="MF_00316">
    <property type="entry name" value="MobA"/>
    <property type="match status" value="1"/>
</dbReference>
<keyword evidence="1 8" id="KW-0963">Cytoplasm</keyword>
<dbReference type="PANTHER" id="PTHR19136:SF81">
    <property type="entry name" value="MOLYBDENUM COFACTOR GUANYLYLTRANSFERASE"/>
    <property type="match status" value="1"/>
</dbReference>
<dbReference type="GO" id="GO:0046872">
    <property type="term" value="F:metal ion binding"/>
    <property type="evidence" value="ECO:0007669"/>
    <property type="project" value="UniProtKB-KW"/>
</dbReference>
<evidence type="ECO:0000259" key="9">
    <source>
        <dbReference type="Pfam" id="PF12804"/>
    </source>
</evidence>
<evidence type="ECO:0000256" key="2">
    <source>
        <dbReference type="ARBA" id="ARBA00022679"/>
    </source>
</evidence>
<comment type="catalytic activity">
    <reaction evidence="8">
        <text>Mo-molybdopterin + GTP + H(+) = Mo-molybdopterin guanine dinucleotide + diphosphate</text>
        <dbReference type="Rhea" id="RHEA:34243"/>
        <dbReference type="ChEBI" id="CHEBI:15378"/>
        <dbReference type="ChEBI" id="CHEBI:33019"/>
        <dbReference type="ChEBI" id="CHEBI:37565"/>
        <dbReference type="ChEBI" id="CHEBI:71302"/>
        <dbReference type="ChEBI" id="CHEBI:71310"/>
        <dbReference type="EC" id="2.7.7.77"/>
    </reaction>
</comment>
<keyword evidence="4 8" id="KW-0547">Nucleotide-binding</keyword>
<sequence length="216" mass="22581">MSRVLQQPLGVILAGGLATRMGGGDKGLLEIGGAPLLQRVIDRLEPQVAGVALNANGDPARFESYGLPVLPDSVSGFPGPLAGVLAGLDWAAKQGADSIVTVAADTPFFPCDLVPRLLLAAEDAPHPLALACTPRSGDEALKSGGGKRINRHPTFGLWPVALADDLRAALEDGLRKVVLWTNRHGAGEALFPAEPFDPFFNVNTPEDLARARELAS</sequence>
<dbReference type="PANTHER" id="PTHR19136">
    <property type="entry name" value="MOLYBDENUM COFACTOR GUANYLYLTRANSFERASE"/>
    <property type="match status" value="1"/>
</dbReference>
<comment type="function">
    <text evidence="8">Transfers a GMP moiety from GTP to Mo-molybdopterin (Mo-MPT) cofactor (Moco or molybdenum cofactor) to form Mo-molybdopterin guanine dinucleotide (Mo-MGD) cofactor.</text>
</comment>
<organism evidence="10 11">
    <name type="scientific">Salipiger bermudensis (strain DSM 26914 / JCM 13377 / KCTC 12554 / HTCC2601)</name>
    <name type="common">Pelagibaca bermudensis</name>
    <dbReference type="NCBI Taxonomy" id="314265"/>
    <lineage>
        <taxon>Bacteria</taxon>
        <taxon>Pseudomonadati</taxon>
        <taxon>Pseudomonadota</taxon>
        <taxon>Alphaproteobacteria</taxon>
        <taxon>Rhodobacterales</taxon>
        <taxon>Roseobacteraceae</taxon>
        <taxon>Salipiger</taxon>
    </lineage>
</organism>
<dbReference type="GO" id="GO:0005525">
    <property type="term" value="F:GTP binding"/>
    <property type="evidence" value="ECO:0007669"/>
    <property type="project" value="UniProtKB-UniRule"/>
</dbReference>
<dbReference type="RefSeq" id="WP_007802742.1">
    <property type="nucleotide sequence ID" value="NZ_DS022277.1"/>
</dbReference>
<dbReference type="GO" id="GO:0005737">
    <property type="term" value="C:cytoplasm"/>
    <property type="evidence" value="ECO:0007669"/>
    <property type="project" value="UniProtKB-SubCell"/>
</dbReference>
<keyword evidence="11" id="KW-1185">Reference proteome</keyword>
<comment type="domain">
    <text evidence="8">The N-terminal domain determines nucleotide recognition and specific binding, while the C-terminal domain determines the specific binding to the target protein.</text>
</comment>
<name>Q0FS74_SALBH</name>
<feature type="binding site" evidence="8">
    <location>
        <position position="72"/>
    </location>
    <ligand>
        <name>GTP</name>
        <dbReference type="ChEBI" id="CHEBI:37565"/>
    </ligand>
</feature>
<feature type="domain" description="MobA-like NTP transferase" evidence="9">
    <location>
        <begin position="10"/>
        <end position="178"/>
    </location>
</feature>
<evidence type="ECO:0000256" key="8">
    <source>
        <dbReference type="HAMAP-Rule" id="MF_00316"/>
    </source>
</evidence>
<dbReference type="Proteomes" id="UP000006230">
    <property type="component" value="Unassembled WGS sequence"/>
</dbReference>
<evidence type="ECO:0000313" key="10">
    <source>
        <dbReference type="EMBL" id="EAU47127.1"/>
    </source>
</evidence>
<feature type="binding site" evidence="8">
    <location>
        <position position="54"/>
    </location>
    <ligand>
        <name>GTP</name>
        <dbReference type="ChEBI" id="CHEBI:37565"/>
    </ligand>
</feature>
<protein>
    <recommendedName>
        <fullName evidence="8">Molybdenum cofactor guanylyltransferase</fullName>
        <shortName evidence="8">MoCo guanylyltransferase</shortName>
        <ecNumber evidence="8">2.7.7.77</ecNumber>
    </recommendedName>
    <alternativeName>
        <fullName evidence="8">GTP:molybdopterin guanylyltransferase</fullName>
    </alternativeName>
    <alternativeName>
        <fullName evidence="8">Mo-MPT guanylyltransferase</fullName>
    </alternativeName>
    <alternativeName>
        <fullName evidence="8">Molybdopterin guanylyltransferase</fullName>
    </alternativeName>
    <alternativeName>
        <fullName evidence="8">Molybdopterin-guanine dinucleotide synthase</fullName>
        <shortName evidence="8">MGD synthase</shortName>
    </alternativeName>
</protein>
<evidence type="ECO:0000256" key="1">
    <source>
        <dbReference type="ARBA" id="ARBA00022490"/>
    </source>
</evidence>
<dbReference type="GO" id="GO:0061603">
    <property type="term" value="F:molybdenum cofactor guanylyltransferase activity"/>
    <property type="evidence" value="ECO:0007669"/>
    <property type="project" value="UniProtKB-EC"/>
</dbReference>
<reference evidence="10 11" key="1">
    <citation type="journal article" date="2010" name="J. Bacteriol.">
        <title>Genome sequences of Pelagibaca bermudensis HTCC2601T and Maritimibacter alkaliphilus HTCC2654T, the type strains of two marine Roseobacter genera.</title>
        <authorList>
            <person name="Thrash J.C."/>
            <person name="Cho J.C."/>
            <person name="Ferriera S."/>
            <person name="Johnson J."/>
            <person name="Vergin K.L."/>
            <person name="Giovannoni S.J."/>
        </authorList>
    </citation>
    <scope>NUCLEOTIDE SEQUENCE [LARGE SCALE GENOMIC DNA]</scope>
    <source>
        <strain evidence="11">DSM 26914 / JCM 13377 / KCTC 12554 / HTCC2601</strain>
    </source>
</reference>
<dbReference type="GO" id="GO:1902758">
    <property type="term" value="P:bis(molybdopterin guanine dinucleotide)molybdenum biosynthetic process"/>
    <property type="evidence" value="ECO:0007669"/>
    <property type="project" value="TreeGrafter"/>
</dbReference>
<comment type="caution">
    <text evidence="10">The sequence shown here is derived from an EMBL/GenBank/DDBJ whole genome shotgun (WGS) entry which is preliminary data.</text>
</comment>
<dbReference type="CDD" id="cd02503">
    <property type="entry name" value="MobA"/>
    <property type="match status" value="1"/>
</dbReference>
<dbReference type="InterPro" id="IPR025877">
    <property type="entry name" value="MobA-like_NTP_Trfase"/>
</dbReference>
<comment type="similarity">
    <text evidence="8">Belongs to the MobA family.</text>
</comment>
<dbReference type="NCBIfam" id="TIGR02665">
    <property type="entry name" value="molyb_mobA"/>
    <property type="match status" value="1"/>
</dbReference>
<dbReference type="SUPFAM" id="SSF53448">
    <property type="entry name" value="Nucleotide-diphospho-sugar transferases"/>
    <property type="match status" value="1"/>
</dbReference>
<evidence type="ECO:0000256" key="3">
    <source>
        <dbReference type="ARBA" id="ARBA00022723"/>
    </source>
</evidence>
<dbReference type="HOGENOM" id="CLU_055597_5_0_5"/>
<dbReference type="EMBL" id="AATQ01000009">
    <property type="protein sequence ID" value="EAU47127.1"/>
    <property type="molecule type" value="Genomic_DNA"/>
</dbReference>
<gene>
    <name evidence="8" type="primary">mobA</name>
    <name evidence="10" type="ORF">R2601_05148</name>
</gene>
<dbReference type="AlphaFoldDB" id="Q0FS74"/>
<accession>Q0FS74</accession>
<keyword evidence="3 8" id="KW-0479">Metal-binding</keyword>
<keyword evidence="6 8" id="KW-0342">GTP-binding</keyword>
<comment type="subunit">
    <text evidence="8">Monomer.</text>
</comment>
<dbReference type="STRING" id="314265.R2601_05148"/>
<feature type="binding site" evidence="8">
    <location>
        <begin position="13"/>
        <end position="15"/>
    </location>
    <ligand>
        <name>GTP</name>
        <dbReference type="ChEBI" id="CHEBI:37565"/>
    </ligand>
</feature>
<evidence type="ECO:0000256" key="6">
    <source>
        <dbReference type="ARBA" id="ARBA00023134"/>
    </source>
</evidence>
<keyword evidence="5 8" id="KW-0460">Magnesium</keyword>
<keyword evidence="2 8" id="KW-0808">Transferase</keyword>
<evidence type="ECO:0000313" key="11">
    <source>
        <dbReference type="Proteomes" id="UP000006230"/>
    </source>
</evidence>
<evidence type="ECO:0000256" key="7">
    <source>
        <dbReference type="ARBA" id="ARBA00023150"/>
    </source>
</evidence>
<feature type="binding site" evidence="8">
    <location>
        <position position="105"/>
    </location>
    <ligand>
        <name>Mg(2+)</name>
        <dbReference type="ChEBI" id="CHEBI:18420"/>
    </ligand>
</feature>
<dbReference type="EC" id="2.7.7.77" evidence="8"/>
<keyword evidence="7 8" id="KW-0501">Molybdenum cofactor biosynthesis</keyword>
<feature type="binding site" evidence="8">
    <location>
        <position position="105"/>
    </location>
    <ligand>
        <name>GTP</name>
        <dbReference type="ChEBI" id="CHEBI:37565"/>
    </ligand>
</feature>
<dbReference type="Pfam" id="PF12804">
    <property type="entry name" value="NTP_transf_3"/>
    <property type="match status" value="1"/>
</dbReference>
<evidence type="ECO:0000256" key="5">
    <source>
        <dbReference type="ARBA" id="ARBA00022842"/>
    </source>
</evidence>
<comment type="subcellular location">
    <subcellularLocation>
        <location evidence="8">Cytoplasm</location>
    </subcellularLocation>
</comment>